<protein>
    <submittedName>
        <fullName evidence="6">Syndapin isoform c</fullName>
    </submittedName>
</protein>
<dbReference type="PRINTS" id="PR00499">
    <property type="entry name" value="P67PHOX"/>
</dbReference>
<evidence type="ECO:0000256" key="3">
    <source>
        <dbReference type="PROSITE-ProRule" id="PRU01077"/>
    </source>
</evidence>
<comment type="caution">
    <text evidence="6">The sequence shown here is derived from an EMBL/GenBank/DDBJ whole genome shotgun (WGS) entry which is preliminary data.</text>
</comment>
<evidence type="ECO:0000313" key="6">
    <source>
        <dbReference type="EMBL" id="KAJ3440736.1"/>
    </source>
</evidence>
<dbReference type="CDD" id="cd00174">
    <property type="entry name" value="SH3"/>
    <property type="match status" value="1"/>
</dbReference>
<name>A0AAV7ZI21_9EUKA</name>
<dbReference type="Proteomes" id="UP001146793">
    <property type="component" value="Unassembled WGS sequence"/>
</dbReference>
<dbReference type="SMART" id="SM00326">
    <property type="entry name" value="SH3"/>
    <property type="match status" value="2"/>
</dbReference>
<dbReference type="InterPro" id="IPR050670">
    <property type="entry name" value="STAM"/>
</dbReference>
<dbReference type="Pfam" id="PF00018">
    <property type="entry name" value="SH3_1"/>
    <property type="match status" value="2"/>
</dbReference>
<dbReference type="InterPro" id="IPR036028">
    <property type="entry name" value="SH3-like_dom_sf"/>
</dbReference>
<evidence type="ECO:0000259" key="4">
    <source>
        <dbReference type="PROSITE" id="PS50002"/>
    </source>
</evidence>
<reference evidence="6" key="1">
    <citation type="submission" date="2022-08" db="EMBL/GenBank/DDBJ databases">
        <title>Novel sulphate-reducing endosymbionts in the free-living metamonad Anaeramoeba.</title>
        <authorList>
            <person name="Jerlstrom-Hultqvist J."/>
            <person name="Cepicka I."/>
            <person name="Gallot-Lavallee L."/>
            <person name="Salas-Leiva D."/>
            <person name="Curtis B.A."/>
            <person name="Zahonova K."/>
            <person name="Pipaliya S."/>
            <person name="Dacks J."/>
            <person name="Roger A.J."/>
        </authorList>
    </citation>
    <scope>NUCLEOTIDE SEQUENCE</scope>
    <source>
        <strain evidence="6">Busselton2</strain>
    </source>
</reference>
<keyword evidence="3" id="KW-0175">Coiled coil</keyword>
<dbReference type="InterPro" id="IPR031160">
    <property type="entry name" value="F_BAR_dom"/>
</dbReference>
<keyword evidence="1 2" id="KW-0728">SH3 domain</keyword>
<dbReference type="PANTHER" id="PTHR45929:SF3">
    <property type="entry name" value="JAK PATHWAY SIGNAL TRANSDUCTION ADAPTOR MOLECULE"/>
    <property type="match status" value="1"/>
</dbReference>
<proteinExistence type="predicted"/>
<dbReference type="SUPFAM" id="SSF50044">
    <property type="entry name" value="SH3-domain"/>
    <property type="match status" value="2"/>
</dbReference>
<gene>
    <name evidence="6" type="ORF">M0812_14407</name>
</gene>
<feature type="domain" description="SH3" evidence="4">
    <location>
        <begin position="495"/>
        <end position="554"/>
    </location>
</feature>
<dbReference type="AlphaFoldDB" id="A0AAV7ZI21"/>
<organism evidence="6 7">
    <name type="scientific">Anaeramoeba flamelloides</name>
    <dbReference type="NCBI Taxonomy" id="1746091"/>
    <lineage>
        <taxon>Eukaryota</taxon>
        <taxon>Metamonada</taxon>
        <taxon>Anaeramoebidae</taxon>
        <taxon>Anaeramoeba</taxon>
    </lineage>
</organism>
<feature type="domain" description="F-BAR" evidence="5">
    <location>
        <begin position="10"/>
        <end position="264"/>
    </location>
</feature>
<dbReference type="FunFam" id="2.30.30.40:FF:000072">
    <property type="entry name" value="Unconventional Myosin IB"/>
    <property type="match status" value="1"/>
</dbReference>
<accession>A0AAV7ZI21</accession>
<dbReference type="InterPro" id="IPR027267">
    <property type="entry name" value="AH/BAR_dom_sf"/>
</dbReference>
<feature type="domain" description="SH3" evidence="4">
    <location>
        <begin position="344"/>
        <end position="404"/>
    </location>
</feature>
<evidence type="ECO:0000256" key="1">
    <source>
        <dbReference type="ARBA" id="ARBA00022443"/>
    </source>
</evidence>
<dbReference type="Gene3D" id="1.20.1270.60">
    <property type="entry name" value="Arfaptin homology (AH) domain/BAR domain"/>
    <property type="match status" value="1"/>
</dbReference>
<evidence type="ECO:0000259" key="5">
    <source>
        <dbReference type="PROSITE" id="PS51741"/>
    </source>
</evidence>
<dbReference type="PRINTS" id="PR00452">
    <property type="entry name" value="SH3DOMAIN"/>
</dbReference>
<evidence type="ECO:0000256" key="2">
    <source>
        <dbReference type="PROSITE-ProRule" id="PRU00192"/>
    </source>
</evidence>
<evidence type="ECO:0000313" key="7">
    <source>
        <dbReference type="Proteomes" id="UP001146793"/>
    </source>
</evidence>
<dbReference type="Gene3D" id="2.30.30.40">
    <property type="entry name" value="SH3 Domains"/>
    <property type="match status" value="2"/>
</dbReference>
<sequence length="557" mass="65415">MSQTNNNSEHHFYPILWNSFEEMNKTVHQSIQHLKEIHSTFQDFGSASQQNSSKLKKLFQSFQQRVEHESQEAACWNGYKFETQTSSEHEKQINKVSKQIYNQIAQFLQTYQTKTTKVCKQWKQEKKKYDDFVYDLTKKQQKYRKNSHDIQKTFDYLQKLSGSKKNSNQISKGKNKLKSLKKDFSQSKKEYNSAWKIVAKLTPRYKTFLKTSLTELEQQETARVNILHKIWTQFLITVDSIYTNSSQNYKELEKSLSKIDSNLELDEFVKRTQIEKSSSFEPISFEQYQKQREHPDPEKVRIAKEKMKKLSQNDGIKNQINKEPSHEEEKKVISLPTRIPPLAPQIEVCRALYTFEGNPEESELSFKVGDIIQIIKKSDQGWWHGKINDTEGMFPENYTYLIEKVGIDENTDFSQSGNNKSIIVDETQNQNNDDDQIYVDNESDQEYQETEQNLQNNHEQNIDEKDTNDINQEVENKVNVQLDPLENQPETEIIDDYRFVKVLYDFKGDQPEDLSLEKGEILTVIEEYVGWLKGMNSDGHVGLVSTNYIENVPKDVF</sequence>
<dbReference type="PROSITE" id="PS51741">
    <property type="entry name" value="F_BAR"/>
    <property type="match status" value="1"/>
</dbReference>
<dbReference type="InterPro" id="IPR001452">
    <property type="entry name" value="SH3_domain"/>
</dbReference>
<dbReference type="EMBL" id="JANTQA010000030">
    <property type="protein sequence ID" value="KAJ3440736.1"/>
    <property type="molecule type" value="Genomic_DNA"/>
</dbReference>
<dbReference type="PANTHER" id="PTHR45929">
    <property type="entry name" value="JAK PATHWAY SIGNAL TRANSDUCTION ADAPTOR MOLECULE"/>
    <property type="match status" value="1"/>
</dbReference>
<dbReference type="SUPFAM" id="SSF103657">
    <property type="entry name" value="BAR/IMD domain-like"/>
    <property type="match status" value="1"/>
</dbReference>
<dbReference type="PROSITE" id="PS50002">
    <property type="entry name" value="SH3"/>
    <property type="match status" value="2"/>
</dbReference>